<evidence type="ECO:0000313" key="3">
    <source>
        <dbReference type="Proteomes" id="UP000770661"/>
    </source>
</evidence>
<name>A0A8J5CFE4_CHIOP</name>
<sequence length="110" mass="11876">MVSQLDDLLTHLGTGRWSVLHFIAMAYSSLAWPHTNPRGGIPGASLHYSCVCQQFSNADLSTSPTPPGKPLSRLSPSPSSSSSTSPSFISERGRHLTRDGEGQLKRRSQV</sequence>
<organism evidence="2 3">
    <name type="scientific">Chionoecetes opilio</name>
    <name type="common">Atlantic snow crab</name>
    <name type="synonym">Cancer opilio</name>
    <dbReference type="NCBI Taxonomy" id="41210"/>
    <lineage>
        <taxon>Eukaryota</taxon>
        <taxon>Metazoa</taxon>
        <taxon>Ecdysozoa</taxon>
        <taxon>Arthropoda</taxon>
        <taxon>Crustacea</taxon>
        <taxon>Multicrustacea</taxon>
        <taxon>Malacostraca</taxon>
        <taxon>Eumalacostraca</taxon>
        <taxon>Eucarida</taxon>
        <taxon>Decapoda</taxon>
        <taxon>Pleocyemata</taxon>
        <taxon>Brachyura</taxon>
        <taxon>Eubrachyura</taxon>
        <taxon>Majoidea</taxon>
        <taxon>Majidae</taxon>
        <taxon>Chionoecetes</taxon>
    </lineage>
</organism>
<dbReference type="AlphaFoldDB" id="A0A8J5CFE4"/>
<proteinExistence type="predicted"/>
<feature type="compositionally biased region" description="Low complexity" evidence="1">
    <location>
        <begin position="70"/>
        <end position="90"/>
    </location>
</feature>
<keyword evidence="3" id="KW-1185">Reference proteome</keyword>
<feature type="compositionally biased region" description="Basic and acidic residues" evidence="1">
    <location>
        <begin position="91"/>
        <end position="104"/>
    </location>
</feature>
<evidence type="ECO:0000313" key="2">
    <source>
        <dbReference type="EMBL" id="KAG0711676.1"/>
    </source>
</evidence>
<evidence type="ECO:0000256" key="1">
    <source>
        <dbReference type="SAM" id="MobiDB-lite"/>
    </source>
</evidence>
<protein>
    <submittedName>
        <fullName evidence="2">Uncharacterized protein</fullName>
    </submittedName>
</protein>
<comment type="caution">
    <text evidence="2">The sequence shown here is derived from an EMBL/GenBank/DDBJ whole genome shotgun (WGS) entry which is preliminary data.</text>
</comment>
<gene>
    <name evidence="2" type="ORF">GWK47_020089</name>
</gene>
<dbReference type="OrthoDB" id="10654262at2759"/>
<dbReference type="Proteomes" id="UP000770661">
    <property type="component" value="Unassembled WGS sequence"/>
</dbReference>
<accession>A0A8J5CFE4</accession>
<reference evidence="2" key="1">
    <citation type="submission" date="2020-07" db="EMBL/GenBank/DDBJ databases">
        <title>The High-quality genome of the commercially important snow crab, Chionoecetes opilio.</title>
        <authorList>
            <person name="Jeong J.-H."/>
            <person name="Ryu S."/>
        </authorList>
    </citation>
    <scope>NUCLEOTIDE SEQUENCE</scope>
    <source>
        <strain evidence="2">MADBK_172401_WGS</strain>
        <tissue evidence="2">Digestive gland</tissue>
    </source>
</reference>
<feature type="region of interest" description="Disordered" evidence="1">
    <location>
        <begin position="59"/>
        <end position="110"/>
    </location>
</feature>
<dbReference type="EMBL" id="JACEEZ010023126">
    <property type="protein sequence ID" value="KAG0711676.1"/>
    <property type="molecule type" value="Genomic_DNA"/>
</dbReference>